<dbReference type="KEGG" id="clec:106660975"/>
<keyword evidence="1" id="KW-0732">Signal</keyword>
<feature type="signal peptide" evidence="1">
    <location>
        <begin position="1"/>
        <end position="23"/>
    </location>
</feature>
<sequence length="321" mass="36588">MIRLGSLVLIFAVWILLIALVLGDITGPIKGILQESGGTIKNVDHFLDSVNQDAKIHPAGLEKLNQNFKAGDGLDEGTPQIEVQRGNDDNSYFVSFEEVRESSRNSSNVLTEDETRKARKELMKPYHEKFLAEMKALRDKLYANRSRRQGQLVKGVSDSENELSFEQGVNQYALQAENIVTDIYRTANSIRKQLGVGRNEVPSKFVNTGEANKTQTAIDEILSDLKYQLRKTMGCRGCYNPHPELSEYLEWLVLDNSCKLCATKSKTKDNFRFFHRRLKKPIPCTRKLAEQSLKKPVSRNYEAAKSVLEDYINEQHFRIQD</sequence>
<organism evidence="2 3">
    <name type="scientific">Cimex lectularius</name>
    <name type="common">Bed bug</name>
    <name type="synonym">Acanthia lectularia</name>
    <dbReference type="NCBI Taxonomy" id="79782"/>
    <lineage>
        <taxon>Eukaryota</taxon>
        <taxon>Metazoa</taxon>
        <taxon>Ecdysozoa</taxon>
        <taxon>Arthropoda</taxon>
        <taxon>Hexapoda</taxon>
        <taxon>Insecta</taxon>
        <taxon>Pterygota</taxon>
        <taxon>Neoptera</taxon>
        <taxon>Paraneoptera</taxon>
        <taxon>Hemiptera</taxon>
        <taxon>Heteroptera</taxon>
        <taxon>Panheteroptera</taxon>
        <taxon>Cimicomorpha</taxon>
        <taxon>Cimicidae</taxon>
        <taxon>Cimex</taxon>
    </lineage>
</organism>
<dbReference type="EnsemblMetazoa" id="XM_014384056.2">
    <property type="protein sequence ID" value="XP_014239542.1"/>
    <property type="gene ID" value="LOC106660975"/>
</dbReference>
<evidence type="ECO:0000313" key="3">
    <source>
        <dbReference type="Proteomes" id="UP000494040"/>
    </source>
</evidence>
<keyword evidence="3" id="KW-1185">Reference proteome</keyword>
<dbReference type="Proteomes" id="UP000494040">
    <property type="component" value="Unassembled WGS sequence"/>
</dbReference>
<accession>A0A8I6R8A2</accession>
<feature type="chain" id="PRO_5035327106" evidence="1">
    <location>
        <begin position="24"/>
        <end position="321"/>
    </location>
</feature>
<evidence type="ECO:0000256" key="1">
    <source>
        <dbReference type="SAM" id="SignalP"/>
    </source>
</evidence>
<protein>
    <submittedName>
        <fullName evidence="2">Uncharacterized protein</fullName>
    </submittedName>
</protein>
<reference evidence="2" key="1">
    <citation type="submission" date="2022-01" db="UniProtKB">
        <authorList>
            <consortium name="EnsemblMetazoa"/>
        </authorList>
    </citation>
    <scope>IDENTIFICATION</scope>
</reference>
<dbReference type="GeneID" id="106660975"/>
<name>A0A8I6R8A2_CIMLE</name>
<dbReference type="RefSeq" id="XP_014239542.1">
    <property type="nucleotide sequence ID" value="XM_014384056.2"/>
</dbReference>
<evidence type="ECO:0000313" key="2">
    <source>
        <dbReference type="EnsemblMetazoa" id="XP_014239542.1"/>
    </source>
</evidence>
<dbReference type="AlphaFoldDB" id="A0A8I6R8A2"/>
<proteinExistence type="predicted"/>